<comment type="cofactor">
    <cofactor evidence="1 9">
        <name>heme</name>
        <dbReference type="ChEBI" id="CHEBI:30413"/>
    </cofactor>
</comment>
<keyword evidence="10" id="KW-0472">Membrane</keyword>
<dbReference type="CDD" id="cd11065">
    <property type="entry name" value="CYP64-like"/>
    <property type="match status" value="1"/>
</dbReference>
<evidence type="ECO:0000256" key="1">
    <source>
        <dbReference type="ARBA" id="ARBA00001971"/>
    </source>
</evidence>
<evidence type="ECO:0000256" key="2">
    <source>
        <dbReference type="ARBA" id="ARBA00005179"/>
    </source>
</evidence>
<dbReference type="GO" id="GO:0016705">
    <property type="term" value="F:oxidoreductase activity, acting on paired donors, with incorporation or reduction of molecular oxygen"/>
    <property type="evidence" value="ECO:0007669"/>
    <property type="project" value="InterPro"/>
</dbReference>
<keyword evidence="12" id="KW-1185">Reference proteome</keyword>
<dbReference type="Gene3D" id="1.10.630.10">
    <property type="entry name" value="Cytochrome P450"/>
    <property type="match status" value="2"/>
</dbReference>
<evidence type="ECO:0000256" key="7">
    <source>
        <dbReference type="ARBA" id="ARBA00023004"/>
    </source>
</evidence>
<evidence type="ECO:0008006" key="13">
    <source>
        <dbReference type="Google" id="ProtNLM"/>
    </source>
</evidence>
<evidence type="ECO:0000256" key="4">
    <source>
        <dbReference type="ARBA" id="ARBA00022617"/>
    </source>
</evidence>
<keyword evidence="10" id="KW-1133">Transmembrane helix</keyword>
<dbReference type="SUPFAM" id="SSF48264">
    <property type="entry name" value="Cytochrome P450"/>
    <property type="match status" value="2"/>
</dbReference>
<accession>A0AAW0DED1</accession>
<comment type="pathway">
    <text evidence="2">Secondary metabolite biosynthesis.</text>
</comment>
<evidence type="ECO:0000256" key="10">
    <source>
        <dbReference type="SAM" id="Phobius"/>
    </source>
</evidence>
<dbReference type="Pfam" id="PF00067">
    <property type="entry name" value="p450"/>
    <property type="match status" value="3"/>
</dbReference>
<reference evidence="11 12" key="1">
    <citation type="submission" date="2024-01" db="EMBL/GenBank/DDBJ databases">
        <title>A draft genome for a cacao thread blight-causing isolate of Paramarasmius palmivorus.</title>
        <authorList>
            <person name="Baruah I.K."/>
            <person name="Bukari Y."/>
            <person name="Amoako-Attah I."/>
            <person name="Meinhardt L.W."/>
            <person name="Bailey B.A."/>
            <person name="Cohen S.P."/>
        </authorList>
    </citation>
    <scope>NUCLEOTIDE SEQUENCE [LARGE SCALE GENOMIC DNA]</scope>
    <source>
        <strain evidence="11 12">GH-12</strain>
    </source>
</reference>
<dbReference type="EMBL" id="JAYKXP010000017">
    <property type="protein sequence ID" value="KAK7049423.1"/>
    <property type="molecule type" value="Genomic_DNA"/>
</dbReference>
<dbReference type="PANTHER" id="PTHR46300">
    <property type="entry name" value="P450, PUTATIVE (EUROFUNG)-RELATED-RELATED"/>
    <property type="match status" value="1"/>
</dbReference>
<dbReference type="InterPro" id="IPR050364">
    <property type="entry name" value="Cytochrome_P450_fung"/>
</dbReference>
<feature type="transmembrane region" description="Helical" evidence="10">
    <location>
        <begin position="6"/>
        <end position="24"/>
    </location>
</feature>
<protein>
    <recommendedName>
        <fullName evidence="13">Cytochrome P450</fullName>
    </recommendedName>
</protein>
<organism evidence="11 12">
    <name type="scientific">Paramarasmius palmivorus</name>
    <dbReference type="NCBI Taxonomy" id="297713"/>
    <lineage>
        <taxon>Eukaryota</taxon>
        <taxon>Fungi</taxon>
        <taxon>Dikarya</taxon>
        <taxon>Basidiomycota</taxon>
        <taxon>Agaricomycotina</taxon>
        <taxon>Agaricomycetes</taxon>
        <taxon>Agaricomycetidae</taxon>
        <taxon>Agaricales</taxon>
        <taxon>Marasmiineae</taxon>
        <taxon>Marasmiaceae</taxon>
        <taxon>Paramarasmius</taxon>
    </lineage>
</organism>
<dbReference type="InterPro" id="IPR036396">
    <property type="entry name" value="Cyt_P450_sf"/>
</dbReference>
<dbReference type="GO" id="GO:0020037">
    <property type="term" value="F:heme binding"/>
    <property type="evidence" value="ECO:0007669"/>
    <property type="project" value="InterPro"/>
</dbReference>
<keyword evidence="10" id="KW-0812">Transmembrane</keyword>
<name>A0AAW0DED1_9AGAR</name>
<dbReference type="AlphaFoldDB" id="A0AAW0DED1"/>
<comment type="caution">
    <text evidence="11">The sequence shown here is derived from an EMBL/GenBank/DDBJ whole genome shotgun (WGS) entry which is preliminary data.</text>
</comment>
<comment type="similarity">
    <text evidence="3">Belongs to the cytochrome P450 family.</text>
</comment>
<evidence type="ECO:0000313" key="12">
    <source>
        <dbReference type="Proteomes" id="UP001383192"/>
    </source>
</evidence>
<keyword evidence="8" id="KW-0503">Monooxygenase</keyword>
<keyword evidence="7 9" id="KW-0408">Iron</keyword>
<keyword evidence="6" id="KW-0560">Oxidoreductase</keyword>
<proteinExistence type="inferred from homology"/>
<feature type="binding site" description="axial binding residue" evidence="9">
    <location>
        <position position="475"/>
    </location>
    <ligand>
        <name>heme</name>
        <dbReference type="ChEBI" id="CHEBI:30413"/>
    </ligand>
    <ligandPart>
        <name>Fe</name>
        <dbReference type="ChEBI" id="CHEBI:18248"/>
    </ligandPart>
</feature>
<dbReference type="InterPro" id="IPR002401">
    <property type="entry name" value="Cyt_P450_E_grp-I"/>
</dbReference>
<evidence type="ECO:0000256" key="5">
    <source>
        <dbReference type="ARBA" id="ARBA00022723"/>
    </source>
</evidence>
<dbReference type="GO" id="GO:0005506">
    <property type="term" value="F:iron ion binding"/>
    <property type="evidence" value="ECO:0007669"/>
    <property type="project" value="InterPro"/>
</dbReference>
<dbReference type="PANTHER" id="PTHR46300:SF7">
    <property type="entry name" value="P450, PUTATIVE (EUROFUNG)-RELATED"/>
    <property type="match status" value="1"/>
</dbReference>
<sequence>MQMAYSLIHIFGSSLIAIVLGWYLKKRPIPRYPPGPKPWPLIGNVLDIPSKNAPQVYQNWGRLYGQDIVHFEVFGQHMAVVNSRELAHELFEKRSLIYSDRPVVPVVDIMGWTDIGIAFMPYGDTWRQHRRLFQEGFRESAAEHLPIQMEKTHQLLVNLLKDPANFRAHIRTLTAATIMGIVYGHDVASSNDYFVDLAEKANVPLTTLSSTTSAAIVNMLPFTRHLPAWLPGFGFLRILREARGQVNDMVEKPYSLVIDRINTGCQKPSLLARYLDQYRVQDNDDQGLSMIKQVCGFAYAGMNVSFIRRTLIDHSRQPEPIPYAINRRPAIHLPITISALASFFLAMARHPHVQRKAQEQIDDLLDGARLPTWGDRSDLQYVEAIMRETFRWRPVTTLGFFHSTLSDDMVNGYFIPKGTAISGNIWAMTRDPTLYPDPEEFVPERFLTEDGICNNEDMVFTFGFAYAPSIGRRICPGRHLAINTLWAAMACILAVFDISKAKDEAGAEVEPDAEYTVGIVSPGDRSICLVPPASHVRLYLLRPVAPLSADLRRGRFGKIHHQIDKALREDLVHFEVFGQHMMIVNSRELAHELFDKRSLIYSDRPQVPMIDFLRAPTHNDTIRMGWTRNGFTFMPYGSTWRQHRRLFQEGFRDPATSYLPILTAKTHELLLNLLNDSGNFRDHIRTVANVSSLTAAIIMGIVYGHDVTSADDHFVTLAEKANETLLTLGATGASVVNMFPFMRHFPAWLPGCGFQRSAREARNRIESMVEEPYTLVVDQINSGVQKPSFLARYLERYRTDSGDDEQELLTIKRVCALAYAAGADTTISALAAFFIAMASYPHVQERAQEHIDNLLGNERLPAWEDRPKLQYIEAIIREVLRWRPIAPLGLFHAAMNDDTVNGYFVPKGQCLDVDWH</sequence>
<dbReference type="Proteomes" id="UP001383192">
    <property type="component" value="Unassembled WGS sequence"/>
</dbReference>
<dbReference type="GO" id="GO:0004497">
    <property type="term" value="F:monooxygenase activity"/>
    <property type="evidence" value="ECO:0007669"/>
    <property type="project" value="UniProtKB-KW"/>
</dbReference>
<evidence type="ECO:0000256" key="8">
    <source>
        <dbReference type="ARBA" id="ARBA00023033"/>
    </source>
</evidence>
<keyword evidence="5 9" id="KW-0479">Metal-binding</keyword>
<evidence type="ECO:0000313" key="11">
    <source>
        <dbReference type="EMBL" id="KAK7049423.1"/>
    </source>
</evidence>
<keyword evidence="4 9" id="KW-0349">Heme</keyword>
<evidence type="ECO:0000256" key="3">
    <source>
        <dbReference type="ARBA" id="ARBA00010617"/>
    </source>
</evidence>
<evidence type="ECO:0000256" key="9">
    <source>
        <dbReference type="PIRSR" id="PIRSR602401-1"/>
    </source>
</evidence>
<dbReference type="InterPro" id="IPR001128">
    <property type="entry name" value="Cyt_P450"/>
</dbReference>
<gene>
    <name evidence="11" type="ORF">VNI00_006024</name>
</gene>
<evidence type="ECO:0000256" key="6">
    <source>
        <dbReference type="ARBA" id="ARBA00023002"/>
    </source>
</evidence>
<dbReference type="PRINTS" id="PR00463">
    <property type="entry name" value="EP450I"/>
</dbReference>